<proteinExistence type="predicted"/>
<accession>A0A6C0CMQ1</accession>
<sequence length="179" mass="20812">MSGPYILIFRSRTLKQYLDRTLSINGLNFTDKQFAFGEPYGVFSSLWTCKEYLNEWMSKSQIGSVLKALSETTDDIENLQRQIIFFVNDLDGKLFTFVSVKNLLSPKDDKFGVKNITKPAKTLYRNNPYLISITKYTFKVLNDKEEPDTDSKIYVAYLDKGCGNWMEGRCKERNDLYKN</sequence>
<dbReference type="EMBL" id="MN739450">
    <property type="protein sequence ID" value="QHT05160.1"/>
    <property type="molecule type" value="Genomic_DNA"/>
</dbReference>
<dbReference type="AlphaFoldDB" id="A0A6C0CMQ1"/>
<evidence type="ECO:0000313" key="1">
    <source>
        <dbReference type="EMBL" id="QHT05160.1"/>
    </source>
</evidence>
<name>A0A6C0CMQ1_9ZZZZ</name>
<protein>
    <submittedName>
        <fullName evidence="1">Uncharacterized protein</fullName>
    </submittedName>
</protein>
<organism evidence="1">
    <name type="scientific">viral metagenome</name>
    <dbReference type="NCBI Taxonomy" id="1070528"/>
    <lineage>
        <taxon>unclassified sequences</taxon>
        <taxon>metagenomes</taxon>
        <taxon>organismal metagenomes</taxon>
    </lineage>
</organism>
<reference evidence="1" key="1">
    <citation type="journal article" date="2020" name="Nature">
        <title>Giant virus diversity and host interactions through global metagenomics.</title>
        <authorList>
            <person name="Schulz F."/>
            <person name="Roux S."/>
            <person name="Paez-Espino D."/>
            <person name="Jungbluth S."/>
            <person name="Walsh D.A."/>
            <person name="Denef V.J."/>
            <person name="McMahon K.D."/>
            <person name="Konstantinidis K.T."/>
            <person name="Eloe-Fadrosh E.A."/>
            <person name="Kyrpides N.C."/>
            <person name="Woyke T."/>
        </authorList>
    </citation>
    <scope>NUCLEOTIDE SEQUENCE</scope>
    <source>
        <strain evidence="1">GVMAG-M-3300021354-14</strain>
    </source>
</reference>